<dbReference type="AlphaFoldDB" id="A0A8J6XYW3"/>
<gene>
    <name evidence="2" type="ORF">IFK94_02275</name>
</gene>
<reference evidence="2 3" key="1">
    <citation type="submission" date="2020-08" db="EMBL/GenBank/DDBJ databases">
        <title>Acidobacteriota in marine sediments use diverse sulfur dissimilation pathways.</title>
        <authorList>
            <person name="Wasmund K."/>
        </authorList>
    </citation>
    <scope>NUCLEOTIDE SEQUENCE [LARGE SCALE GENOMIC DNA]</scope>
    <source>
        <strain evidence="2">MAG AM4</strain>
    </source>
</reference>
<comment type="caution">
    <text evidence="2">The sequence shown here is derived from an EMBL/GenBank/DDBJ whole genome shotgun (WGS) entry which is preliminary data.</text>
</comment>
<evidence type="ECO:0000313" key="2">
    <source>
        <dbReference type="EMBL" id="MBD3866924.1"/>
    </source>
</evidence>
<evidence type="ECO:0000313" key="3">
    <source>
        <dbReference type="Proteomes" id="UP000648239"/>
    </source>
</evidence>
<accession>A0A8J6XYW3</accession>
<sequence>MLRRTFTSLVLLLISAAPVLAEVGSTIPTGGSSGMADIYILSQILEDPDPVTIWRRFNPDGPNRVVLNPDGEINGDGAPSMLVTSAPRIPLVAWSRNSAQGYDVVLSRFESGAWTTPEVLAGSLDDELDPALVLDPDTGDVHLFYWVDGSTPKVMHRQTDAALVVWSSAVQVSAASDASCRPAGVFHDGVLRVVYEVHDYGFNQTPRQVVLASWDGAAWIPEIMAISTYDDRMDPQVHSHNGTLWIDWIDDTGEAAWTGWNPATGWEPLQYETFNGQEEREFHVRGAIRALAIQ</sequence>
<dbReference type="Proteomes" id="UP000648239">
    <property type="component" value="Unassembled WGS sequence"/>
</dbReference>
<dbReference type="CDD" id="cd15482">
    <property type="entry name" value="Sialidase_non-viral"/>
    <property type="match status" value="1"/>
</dbReference>
<protein>
    <submittedName>
        <fullName evidence="2">Exo-alpha-sialidase</fullName>
    </submittedName>
</protein>
<feature type="chain" id="PRO_5035293610" evidence="1">
    <location>
        <begin position="22"/>
        <end position="294"/>
    </location>
</feature>
<keyword evidence="1" id="KW-0732">Signal</keyword>
<feature type="signal peptide" evidence="1">
    <location>
        <begin position="1"/>
        <end position="21"/>
    </location>
</feature>
<dbReference type="InterPro" id="IPR036278">
    <property type="entry name" value="Sialidase_sf"/>
</dbReference>
<name>A0A8J6XYW3_9BACT</name>
<proteinExistence type="predicted"/>
<evidence type="ECO:0000256" key="1">
    <source>
        <dbReference type="SAM" id="SignalP"/>
    </source>
</evidence>
<dbReference type="EMBL" id="JACXWD010000004">
    <property type="protein sequence ID" value="MBD3866924.1"/>
    <property type="molecule type" value="Genomic_DNA"/>
</dbReference>
<organism evidence="2 3">
    <name type="scientific">Candidatus Polarisedimenticola svalbardensis</name>
    <dbReference type="NCBI Taxonomy" id="2886004"/>
    <lineage>
        <taxon>Bacteria</taxon>
        <taxon>Pseudomonadati</taxon>
        <taxon>Acidobacteriota</taxon>
        <taxon>Candidatus Polarisedimenticolia</taxon>
        <taxon>Candidatus Polarisedimenticolales</taxon>
        <taxon>Candidatus Polarisedimenticolaceae</taxon>
        <taxon>Candidatus Polarisedimenticola</taxon>
    </lineage>
</organism>
<dbReference type="SUPFAM" id="SSF50939">
    <property type="entry name" value="Sialidases"/>
    <property type="match status" value="1"/>
</dbReference>